<dbReference type="InterPro" id="IPR038655">
    <property type="entry name" value="Ribosomal_eL27_sf"/>
</dbReference>
<accession>A0ABQ7I332</accession>
<dbReference type="PANTHER" id="PTHR10497">
    <property type="entry name" value="60S RIBOSOMAL PROTEIN L27"/>
    <property type="match status" value="1"/>
</dbReference>
<gene>
    <name evidence="2" type="primary">RPL27</name>
    <name evidence="2" type="ORF">TCON_0020</name>
</gene>
<dbReference type="SUPFAM" id="SSF50104">
    <property type="entry name" value="Translation proteins SH3-like domain"/>
    <property type="match status" value="1"/>
</dbReference>
<comment type="similarity">
    <text evidence="1">Belongs to the eukaryotic ribosomal protein eL27 family.</text>
</comment>
<dbReference type="Pfam" id="PF01777">
    <property type="entry name" value="Ribosomal_L27e"/>
    <property type="match status" value="1"/>
</dbReference>
<dbReference type="Proteomes" id="UP001516464">
    <property type="component" value="Unassembled WGS sequence"/>
</dbReference>
<name>A0ABQ7I332_9MICR</name>
<keyword evidence="2" id="KW-0689">Ribosomal protein</keyword>
<dbReference type="GO" id="GO:0005840">
    <property type="term" value="C:ribosome"/>
    <property type="evidence" value="ECO:0007669"/>
    <property type="project" value="UniProtKB-KW"/>
</dbReference>
<evidence type="ECO:0000313" key="3">
    <source>
        <dbReference type="Proteomes" id="UP001516464"/>
    </source>
</evidence>
<keyword evidence="3" id="KW-1185">Reference proteome</keyword>
<keyword evidence="2" id="KW-0687">Ribonucleoprotein</keyword>
<organism evidence="2 3">
    <name type="scientific">Astathelohania contejeani</name>
    <dbReference type="NCBI Taxonomy" id="164912"/>
    <lineage>
        <taxon>Eukaryota</taxon>
        <taxon>Fungi</taxon>
        <taxon>Fungi incertae sedis</taxon>
        <taxon>Microsporidia</taxon>
        <taxon>Astathelohaniidae</taxon>
        <taxon>Astathelohania</taxon>
    </lineage>
</organism>
<dbReference type="InterPro" id="IPR008991">
    <property type="entry name" value="Translation_prot_SH3-like_sf"/>
</dbReference>
<dbReference type="EMBL" id="SBIQ01000001">
    <property type="protein sequence ID" value="KAF7684806.1"/>
    <property type="molecule type" value="Genomic_DNA"/>
</dbReference>
<proteinExistence type="inferred from homology"/>
<comment type="caution">
    <text evidence="2">The sequence shown here is derived from an EMBL/GenBank/DDBJ whole genome shotgun (WGS) entry which is preliminary data.</text>
</comment>
<evidence type="ECO:0000313" key="2">
    <source>
        <dbReference type="EMBL" id="KAF7684806.1"/>
    </source>
</evidence>
<dbReference type="Gene3D" id="2.30.30.770">
    <property type="match status" value="1"/>
</dbReference>
<sequence>MIFEKHRCVVIMRGRHAGMKAVIADVLEDTKQVILVGINKVPRPITDDMSNAAKKRRSSMRIFIKKINMTHIIATRYTYKIDMDRFDLKSGIQEPGMKKKLKEQISELLKKEYAADPSKWIFEKLKF</sequence>
<protein>
    <submittedName>
        <fullName evidence="2">60S ribosomal protein L27</fullName>
    </submittedName>
</protein>
<reference evidence="2 3" key="1">
    <citation type="submission" date="2019-01" db="EMBL/GenBank/DDBJ databases">
        <title>Genomes sequencing and comparative genomics of infectious freshwater microsporidia, Cucumispora dikerogammari and Thelohania contejeani.</title>
        <authorList>
            <person name="Cormier A."/>
            <person name="Giraud I."/>
            <person name="Wattier R."/>
            <person name="Teixeira M."/>
            <person name="Grandjean F."/>
            <person name="Rigaud T."/>
            <person name="Cordaux R."/>
        </authorList>
    </citation>
    <scope>NUCLEOTIDE SEQUENCE [LARGE SCALE GENOMIC DNA]</scope>
    <source>
        <strain evidence="2">T1</strain>
        <tissue evidence="2">Spores</tissue>
    </source>
</reference>
<dbReference type="InterPro" id="IPR001141">
    <property type="entry name" value="Ribosomal_eL27"/>
</dbReference>
<evidence type="ECO:0000256" key="1">
    <source>
        <dbReference type="ARBA" id="ARBA00009124"/>
    </source>
</evidence>